<dbReference type="GO" id="GO:0030246">
    <property type="term" value="F:carbohydrate binding"/>
    <property type="evidence" value="ECO:0007669"/>
    <property type="project" value="UniProtKB-KW"/>
</dbReference>
<dbReference type="SMART" id="SM00034">
    <property type="entry name" value="CLECT"/>
    <property type="match status" value="1"/>
</dbReference>
<keyword evidence="3" id="KW-1185">Reference proteome</keyword>
<organism evidence="3 4">
    <name type="scientific">Hyalella azteca</name>
    <name type="common">Amphipod</name>
    <dbReference type="NCBI Taxonomy" id="294128"/>
    <lineage>
        <taxon>Eukaryota</taxon>
        <taxon>Metazoa</taxon>
        <taxon>Ecdysozoa</taxon>
        <taxon>Arthropoda</taxon>
        <taxon>Crustacea</taxon>
        <taxon>Multicrustacea</taxon>
        <taxon>Malacostraca</taxon>
        <taxon>Eumalacostraca</taxon>
        <taxon>Peracarida</taxon>
        <taxon>Amphipoda</taxon>
        <taxon>Senticaudata</taxon>
        <taxon>Talitrida</taxon>
        <taxon>Talitroidea</taxon>
        <taxon>Hyalellidae</taxon>
        <taxon>Hyalella</taxon>
    </lineage>
</organism>
<gene>
    <name evidence="4" type="primary">LOC108675064</name>
</gene>
<dbReference type="PANTHER" id="PTHR22799:SF6">
    <property type="entry name" value="C-TYPE LECTIN DOMAIN FAMILY 4 MEMBER M-LIKE"/>
    <property type="match status" value="1"/>
</dbReference>
<sequence length="155" mass="17355">METYVIIHLLHISFYIGICPNPYIELGTQCVLLIPTAYAWSSARTQCGVTGGDLITLDDCDQYRKVYLYLAETDYKPLGYWVGASDSALEGQWRWTDGSPTAMGLPLWGVTGVGELEPDNPGLENCLELSSLWRYRFSNTFCGNVRRVICETSPL</sequence>
<accession>A0A979FRT2</accession>
<dbReference type="OrthoDB" id="6154520at2759"/>
<dbReference type="AlphaFoldDB" id="A0A979FRT2"/>
<keyword evidence="1" id="KW-0430">Lectin</keyword>
<evidence type="ECO:0000259" key="2">
    <source>
        <dbReference type="PROSITE" id="PS50041"/>
    </source>
</evidence>
<feature type="domain" description="C-type lectin" evidence="2">
    <location>
        <begin position="26"/>
        <end position="151"/>
    </location>
</feature>
<dbReference type="Pfam" id="PF00059">
    <property type="entry name" value="Lectin_C"/>
    <property type="match status" value="1"/>
</dbReference>
<dbReference type="InterPro" id="IPR051663">
    <property type="entry name" value="CLec_Tetranectin-domain"/>
</dbReference>
<evidence type="ECO:0000313" key="3">
    <source>
        <dbReference type="Proteomes" id="UP000694843"/>
    </source>
</evidence>
<dbReference type="Gene3D" id="3.10.100.10">
    <property type="entry name" value="Mannose-Binding Protein A, subunit A"/>
    <property type="match status" value="1"/>
</dbReference>
<dbReference type="KEGG" id="hazt:108675064"/>
<dbReference type="RefSeq" id="XP_047739166.1">
    <property type="nucleotide sequence ID" value="XM_047883210.1"/>
</dbReference>
<dbReference type="InterPro" id="IPR001304">
    <property type="entry name" value="C-type_lectin-like"/>
</dbReference>
<reference evidence="4" key="1">
    <citation type="submission" date="2025-08" db="UniProtKB">
        <authorList>
            <consortium name="RefSeq"/>
        </authorList>
    </citation>
    <scope>IDENTIFICATION</scope>
    <source>
        <tissue evidence="4">Whole organism</tissue>
    </source>
</reference>
<name>A0A979FRT2_HYAAZ</name>
<dbReference type="PANTHER" id="PTHR22799">
    <property type="entry name" value="TETRANECTIN-RELATED"/>
    <property type="match status" value="1"/>
</dbReference>
<dbReference type="CDD" id="cd00037">
    <property type="entry name" value="CLECT"/>
    <property type="match status" value="1"/>
</dbReference>
<dbReference type="PROSITE" id="PS50041">
    <property type="entry name" value="C_TYPE_LECTIN_2"/>
    <property type="match status" value="1"/>
</dbReference>
<evidence type="ECO:0000313" key="4">
    <source>
        <dbReference type="RefSeq" id="XP_047739166.1"/>
    </source>
</evidence>
<dbReference type="InterPro" id="IPR016186">
    <property type="entry name" value="C-type_lectin-like/link_sf"/>
</dbReference>
<dbReference type="GeneID" id="108675064"/>
<dbReference type="Proteomes" id="UP000694843">
    <property type="component" value="Unplaced"/>
</dbReference>
<protein>
    <submittedName>
        <fullName evidence="4">Perlucin-like protein</fullName>
    </submittedName>
</protein>
<proteinExistence type="predicted"/>
<evidence type="ECO:0000256" key="1">
    <source>
        <dbReference type="ARBA" id="ARBA00022734"/>
    </source>
</evidence>
<dbReference type="SUPFAM" id="SSF56436">
    <property type="entry name" value="C-type lectin-like"/>
    <property type="match status" value="1"/>
</dbReference>
<dbReference type="InterPro" id="IPR016187">
    <property type="entry name" value="CTDL_fold"/>
</dbReference>